<evidence type="ECO:0000256" key="1">
    <source>
        <dbReference type="SAM" id="MobiDB-lite"/>
    </source>
</evidence>
<dbReference type="AlphaFoldDB" id="A0A2K1JT19"/>
<keyword evidence="5" id="KW-1185">Reference proteome</keyword>
<accession>A0A2K1JT19</accession>
<dbReference type="RefSeq" id="XP_024389623.1">
    <property type="nucleotide sequence ID" value="XM_024533855.2"/>
</dbReference>
<dbReference type="Gramene" id="Pp3c11_1560V3.1">
    <property type="protein sequence ID" value="Pp3c11_1560V3.1"/>
    <property type="gene ID" value="Pp3c11_1560"/>
</dbReference>
<gene>
    <name evidence="4" type="primary">LOC112289001</name>
    <name evidence="3" type="ORF">PHYPA_014453</name>
</gene>
<dbReference type="EnsemblPlants" id="Pp3c11_1560V3.1">
    <property type="protein sequence ID" value="Pp3c11_1560V3.1"/>
    <property type="gene ID" value="Pp3c11_1560"/>
</dbReference>
<dbReference type="OrthoDB" id="1909968at2759"/>
<sequence length="217" mass="24338">MKEVRKLRVALHSATELKSANKMHVYAVLWMDPIVRVPTPTTKAQGRHPVFDTTVTLSLDDRTLRLGYLNIELLGQGLISTRRIGFVRVELSGILEEGSGGNAVLKEFRDYPVTRRSGRQQGFLSFDMHLQETSSCESVDTPKSDPKSRSLAVTPPPRPREFTLQQRFDLEGEQSDDMASPSSSSEAGDFQKAVSLRRRMYGMRPKSFSVNGLLSCY</sequence>
<dbReference type="EMBL" id="ABEU02000011">
    <property type="protein sequence ID" value="PNR44683.1"/>
    <property type="molecule type" value="Genomic_DNA"/>
</dbReference>
<protein>
    <recommendedName>
        <fullName evidence="2">C2 domain-containing protein</fullName>
    </recommendedName>
</protein>
<dbReference type="PANTHER" id="PTHR32246">
    <property type="entry name" value="INGRESSION PROTEIN FIC1"/>
    <property type="match status" value="1"/>
</dbReference>
<dbReference type="EnsemblPlants" id="Pp3c11_1560V3.2">
    <property type="protein sequence ID" value="Pp3c11_1560V3.2"/>
    <property type="gene ID" value="Pp3c11_1560"/>
</dbReference>
<dbReference type="Pfam" id="PF00168">
    <property type="entry name" value="C2"/>
    <property type="match status" value="1"/>
</dbReference>
<dbReference type="InterPro" id="IPR035892">
    <property type="entry name" value="C2_domain_sf"/>
</dbReference>
<feature type="domain" description="C2" evidence="2">
    <location>
        <begin position="1"/>
        <end position="105"/>
    </location>
</feature>
<dbReference type="GeneID" id="112289001"/>
<dbReference type="PaxDb" id="3218-PP1S39_193V6.1"/>
<proteinExistence type="predicted"/>
<name>A0A2K1JT19_PHYPA</name>
<reference evidence="3 5" key="2">
    <citation type="journal article" date="2018" name="Plant J.">
        <title>The Physcomitrella patens chromosome-scale assembly reveals moss genome structure and evolution.</title>
        <authorList>
            <person name="Lang D."/>
            <person name="Ullrich K.K."/>
            <person name="Murat F."/>
            <person name="Fuchs J."/>
            <person name="Jenkins J."/>
            <person name="Haas F.B."/>
            <person name="Piednoel M."/>
            <person name="Gundlach H."/>
            <person name="Van Bel M."/>
            <person name="Meyberg R."/>
            <person name="Vives C."/>
            <person name="Morata J."/>
            <person name="Symeonidi A."/>
            <person name="Hiss M."/>
            <person name="Muchero W."/>
            <person name="Kamisugi Y."/>
            <person name="Saleh O."/>
            <person name="Blanc G."/>
            <person name="Decker E.L."/>
            <person name="van Gessel N."/>
            <person name="Grimwood J."/>
            <person name="Hayes R.D."/>
            <person name="Graham S.W."/>
            <person name="Gunter L.E."/>
            <person name="McDaniel S.F."/>
            <person name="Hoernstein S.N.W."/>
            <person name="Larsson A."/>
            <person name="Li F.W."/>
            <person name="Perroud P.F."/>
            <person name="Phillips J."/>
            <person name="Ranjan P."/>
            <person name="Rokshar D.S."/>
            <person name="Rothfels C.J."/>
            <person name="Schneider L."/>
            <person name="Shu S."/>
            <person name="Stevenson D.W."/>
            <person name="Thummler F."/>
            <person name="Tillich M."/>
            <person name="Villarreal Aguilar J.C."/>
            <person name="Widiez T."/>
            <person name="Wong G.K."/>
            <person name="Wymore A."/>
            <person name="Zhang Y."/>
            <person name="Zimmer A.D."/>
            <person name="Quatrano R.S."/>
            <person name="Mayer K.F.X."/>
            <person name="Goodstein D."/>
            <person name="Casacuberta J.M."/>
            <person name="Vandepoele K."/>
            <person name="Reski R."/>
            <person name="Cuming A.C."/>
            <person name="Tuskan G.A."/>
            <person name="Maumus F."/>
            <person name="Salse J."/>
            <person name="Schmutz J."/>
            <person name="Rensing S.A."/>
        </authorList>
    </citation>
    <scope>NUCLEOTIDE SEQUENCE [LARGE SCALE GENOMIC DNA]</scope>
    <source>
        <strain evidence="4 5">cv. Gransden 2004</strain>
    </source>
</reference>
<evidence type="ECO:0000313" key="5">
    <source>
        <dbReference type="Proteomes" id="UP000006727"/>
    </source>
</evidence>
<organism evidence="3">
    <name type="scientific">Physcomitrium patens</name>
    <name type="common">Spreading-leaved earth moss</name>
    <name type="synonym">Physcomitrella patens</name>
    <dbReference type="NCBI Taxonomy" id="3218"/>
    <lineage>
        <taxon>Eukaryota</taxon>
        <taxon>Viridiplantae</taxon>
        <taxon>Streptophyta</taxon>
        <taxon>Embryophyta</taxon>
        <taxon>Bryophyta</taxon>
        <taxon>Bryophytina</taxon>
        <taxon>Bryopsida</taxon>
        <taxon>Funariidae</taxon>
        <taxon>Funariales</taxon>
        <taxon>Funariaceae</taxon>
        <taxon>Physcomitrium</taxon>
    </lineage>
</organism>
<evidence type="ECO:0000259" key="2">
    <source>
        <dbReference type="PROSITE" id="PS50004"/>
    </source>
</evidence>
<dbReference type="Gramene" id="Pp3c11_1560V3.2">
    <property type="protein sequence ID" value="Pp3c11_1560V3.2"/>
    <property type="gene ID" value="Pp3c11_1560"/>
</dbReference>
<feature type="region of interest" description="Disordered" evidence="1">
    <location>
        <begin position="134"/>
        <end position="191"/>
    </location>
</feature>
<dbReference type="InterPro" id="IPR000008">
    <property type="entry name" value="C2_dom"/>
</dbReference>
<reference evidence="4" key="3">
    <citation type="submission" date="2020-12" db="UniProtKB">
        <authorList>
            <consortium name="EnsemblPlants"/>
        </authorList>
    </citation>
    <scope>IDENTIFICATION</scope>
</reference>
<dbReference type="Proteomes" id="UP000006727">
    <property type="component" value="Chromosome 11"/>
</dbReference>
<dbReference type="Gene3D" id="2.60.40.150">
    <property type="entry name" value="C2 domain"/>
    <property type="match status" value="1"/>
</dbReference>
<dbReference type="PROSITE" id="PS50004">
    <property type="entry name" value="C2"/>
    <property type="match status" value="1"/>
</dbReference>
<dbReference type="PANTHER" id="PTHR32246:SF143">
    <property type="entry name" value="CALCIUM-DEPENDENT LIPID-BINDING (CALB DOMAIN) FAMILY PROTEIN"/>
    <property type="match status" value="1"/>
</dbReference>
<evidence type="ECO:0000313" key="3">
    <source>
        <dbReference type="EMBL" id="PNR44683.1"/>
    </source>
</evidence>
<dbReference type="SUPFAM" id="SSF49562">
    <property type="entry name" value="C2 domain (Calcium/lipid-binding domain, CaLB)"/>
    <property type="match status" value="1"/>
</dbReference>
<reference evidence="3 5" key="1">
    <citation type="journal article" date="2008" name="Science">
        <title>The Physcomitrella genome reveals evolutionary insights into the conquest of land by plants.</title>
        <authorList>
            <person name="Rensing S."/>
            <person name="Lang D."/>
            <person name="Zimmer A."/>
            <person name="Terry A."/>
            <person name="Salamov A."/>
            <person name="Shapiro H."/>
            <person name="Nishiyama T."/>
            <person name="Perroud P.-F."/>
            <person name="Lindquist E."/>
            <person name="Kamisugi Y."/>
            <person name="Tanahashi T."/>
            <person name="Sakakibara K."/>
            <person name="Fujita T."/>
            <person name="Oishi K."/>
            <person name="Shin-I T."/>
            <person name="Kuroki Y."/>
            <person name="Toyoda A."/>
            <person name="Suzuki Y."/>
            <person name="Hashimoto A."/>
            <person name="Yamaguchi K."/>
            <person name="Sugano A."/>
            <person name="Kohara Y."/>
            <person name="Fujiyama A."/>
            <person name="Anterola A."/>
            <person name="Aoki S."/>
            <person name="Ashton N."/>
            <person name="Barbazuk W.B."/>
            <person name="Barker E."/>
            <person name="Bennetzen J."/>
            <person name="Bezanilla M."/>
            <person name="Blankenship R."/>
            <person name="Cho S.H."/>
            <person name="Dutcher S."/>
            <person name="Estelle M."/>
            <person name="Fawcett J.A."/>
            <person name="Gundlach H."/>
            <person name="Hanada K."/>
            <person name="Heyl A."/>
            <person name="Hicks K.A."/>
            <person name="Hugh J."/>
            <person name="Lohr M."/>
            <person name="Mayer K."/>
            <person name="Melkozernov A."/>
            <person name="Murata T."/>
            <person name="Nelson D."/>
            <person name="Pils B."/>
            <person name="Prigge M."/>
            <person name="Reiss B."/>
            <person name="Renner T."/>
            <person name="Rombauts S."/>
            <person name="Rushton P."/>
            <person name="Sanderfoot A."/>
            <person name="Schween G."/>
            <person name="Shiu S.-H."/>
            <person name="Stueber K."/>
            <person name="Theodoulou F.L."/>
            <person name="Tu H."/>
            <person name="Van de Peer Y."/>
            <person name="Verrier P.J."/>
            <person name="Waters E."/>
            <person name="Wood A."/>
            <person name="Yang L."/>
            <person name="Cove D."/>
            <person name="Cuming A."/>
            <person name="Hasebe M."/>
            <person name="Lucas S."/>
            <person name="Mishler D.B."/>
            <person name="Reski R."/>
            <person name="Grigoriev I."/>
            <person name="Quatrano R.S."/>
            <person name="Boore J.L."/>
        </authorList>
    </citation>
    <scope>NUCLEOTIDE SEQUENCE [LARGE SCALE GENOMIC DNA]</scope>
    <source>
        <strain evidence="4 5">cv. Gransden 2004</strain>
    </source>
</reference>
<evidence type="ECO:0000313" key="4">
    <source>
        <dbReference type="EnsemblPlants" id="Pp3c11_1560V3.1"/>
    </source>
</evidence>